<proteinExistence type="predicted"/>
<keyword evidence="2" id="KW-1185">Reference proteome</keyword>
<dbReference type="AlphaFoldDB" id="A0A8H5FJV2"/>
<accession>A0A8H5FJV2</accession>
<evidence type="ECO:0000313" key="2">
    <source>
        <dbReference type="Proteomes" id="UP000559256"/>
    </source>
</evidence>
<evidence type="ECO:0000313" key="1">
    <source>
        <dbReference type="EMBL" id="KAF5339282.1"/>
    </source>
</evidence>
<dbReference type="EMBL" id="JAACJM010000186">
    <property type="protein sequence ID" value="KAF5339282.1"/>
    <property type="molecule type" value="Genomic_DNA"/>
</dbReference>
<comment type="caution">
    <text evidence="1">The sequence shown here is derived from an EMBL/GenBank/DDBJ whole genome shotgun (WGS) entry which is preliminary data.</text>
</comment>
<protein>
    <submittedName>
        <fullName evidence="1">Uncharacterized protein</fullName>
    </submittedName>
</protein>
<dbReference type="Proteomes" id="UP000559256">
    <property type="component" value="Unassembled WGS sequence"/>
</dbReference>
<reference evidence="1 2" key="1">
    <citation type="journal article" date="2020" name="ISME J.">
        <title>Uncovering the hidden diversity of litter-decomposition mechanisms in mushroom-forming fungi.</title>
        <authorList>
            <person name="Floudas D."/>
            <person name="Bentzer J."/>
            <person name="Ahren D."/>
            <person name="Johansson T."/>
            <person name="Persson P."/>
            <person name="Tunlid A."/>
        </authorList>
    </citation>
    <scope>NUCLEOTIDE SEQUENCE [LARGE SCALE GENOMIC DNA]</scope>
    <source>
        <strain evidence="1 2">CBS 291.85</strain>
    </source>
</reference>
<dbReference type="OrthoDB" id="3039544at2759"/>
<organism evidence="1 2">
    <name type="scientific">Tetrapyrgos nigripes</name>
    <dbReference type="NCBI Taxonomy" id="182062"/>
    <lineage>
        <taxon>Eukaryota</taxon>
        <taxon>Fungi</taxon>
        <taxon>Dikarya</taxon>
        <taxon>Basidiomycota</taxon>
        <taxon>Agaricomycotina</taxon>
        <taxon>Agaricomycetes</taxon>
        <taxon>Agaricomycetidae</taxon>
        <taxon>Agaricales</taxon>
        <taxon>Marasmiineae</taxon>
        <taxon>Marasmiaceae</taxon>
        <taxon>Tetrapyrgos</taxon>
    </lineage>
</organism>
<gene>
    <name evidence="1" type="ORF">D9758_013299</name>
</gene>
<name>A0A8H5FJV2_9AGAR</name>
<sequence length="206" mass="23741">MSETLDDPAKLYMTRPFTENEIEHLLSLVHPSFRLQVQSYAEDHYGLSPLQLFRRLEDTYFGTGHPYFIIADERTHQELFPLGITPTVIVAGIWSNSPEDEWDLYRGSVDLDSLPEQERLDLLRQLAEQRAQQEADESGNEEWAWQRNFEQHGTDAKLWQIKTIRADLKGMVDAGSVYDVKDRDLRDSHKTFVREAQGNGGVYGGL</sequence>